<organism evidence="1 2">
    <name type="scientific">Stackebrandtia albiflava</name>
    <dbReference type="NCBI Taxonomy" id="406432"/>
    <lineage>
        <taxon>Bacteria</taxon>
        <taxon>Bacillati</taxon>
        <taxon>Actinomycetota</taxon>
        <taxon>Actinomycetes</taxon>
        <taxon>Glycomycetales</taxon>
        <taxon>Glycomycetaceae</taxon>
        <taxon>Stackebrandtia</taxon>
    </lineage>
</organism>
<gene>
    <name evidence="1" type="ORF">LX16_4941</name>
</gene>
<keyword evidence="2" id="KW-1185">Reference proteome</keyword>
<evidence type="ECO:0000313" key="1">
    <source>
        <dbReference type="EMBL" id="TWJ07778.1"/>
    </source>
</evidence>
<proteinExistence type="predicted"/>
<dbReference type="AlphaFoldDB" id="A0A562UQ89"/>
<protein>
    <submittedName>
        <fullName evidence="1">Uncharacterized protein</fullName>
    </submittedName>
</protein>
<comment type="caution">
    <text evidence="1">The sequence shown here is derived from an EMBL/GenBank/DDBJ whole genome shotgun (WGS) entry which is preliminary data.</text>
</comment>
<dbReference type="EMBL" id="VLLL01000010">
    <property type="protein sequence ID" value="TWJ07778.1"/>
    <property type="molecule type" value="Genomic_DNA"/>
</dbReference>
<reference evidence="1 2" key="1">
    <citation type="journal article" date="2013" name="Stand. Genomic Sci.">
        <title>Genomic Encyclopedia of Type Strains, Phase I: The one thousand microbial genomes (KMG-I) project.</title>
        <authorList>
            <person name="Kyrpides N.C."/>
            <person name="Woyke T."/>
            <person name="Eisen J.A."/>
            <person name="Garrity G."/>
            <person name="Lilburn T.G."/>
            <person name="Beck B.J."/>
            <person name="Whitman W.B."/>
            <person name="Hugenholtz P."/>
            <person name="Klenk H.P."/>
        </authorList>
    </citation>
    <scope>NUCLEOTIDE SEQUENCE [LARGE SCALE GENOMIC DNA]</scope>
    <source>
        <strain evidence="1 2">DSM 45044</strain>
    </source>
</reference>
<dbReference type="Proteomes" id="UP000321617">
    <property type="component" value="Unassembled WGS sequence"/>
</dbReference>
<name>A0A562UQ89_9ACTN</name>
<sequence>MSFTFTLTGPRTFDMTCDGAKDIEGPYRIGIASVVWRRIDERVARIWMAGRYPRSSFPAFMTQRRELIRLIPRRLRAQWLWLALIRCAPLLSRVCGGRSEVGVLLDGLQRGDESGLREHFARYASVPSMSVRESPEPIERLLRAAVAHGLHGVETGDVSSTAYATERLLDALLLPRGSSRERFVRAAMDEDRAWFEDAVCLATSMRSATPMTDRTRRIGMRLETIVAAWNLATD</sequence>
<accession>A0A562UQ89</accession>
<evidence type="ECO:0000313" key="2">
    <source>
        <dbReference type="Proteomes" id="UP000321617"/>
    </source>
</evidence>